<evidence type="ECO:0000256" key="6">
    <source>
        <dbReference type="ARBA" id="ARBA00022692"/>
    </source>
</evidence>
<comment type="catalytic activity">
    <reaction evidence="1">
        <text>S-ubiquitinyl-[E2 ubiquitin-conjugating enzyme]-L-cysteine + [acceptor protein]-L-lysine = [E2 ubiquitin-conjugating enzyme]-L-cysteine + N(6)-ubiquitinyl-[acceptor protein]-L-lysine.</text>
        <dbReference type="EC" id="2.3.2.27"/>
    </reaction>
</comment>
<dbReference type="InterPro" id="IPR001841">
    <property type="entry name" value="Znf_RING"/>
</dbReference>
<dbReference type="PROSITE" id="PS50089">
    <property type="entry name" value="ZF_RING_2"/>
    <property type="match status" value="1"/>
</dbReference>
<accession>A0A8T1RIU7</accession>
<reference evidence="18" key="1">
    <citation type="submission" date="2020-12" db="EMBL/GenBank/DDBJ databases">
        <title>WGS assembly of Carya illinoinensis cv. Pawnee.</title>
        <authorList>
            <person name="Platts A."/>
            <person name="Shu S."/>
            <person name="Wright S."/>
            <person name="Barry K."/>
            <person name="Edger P."/>
            <person name="Pires J.C."/>
            <person name="Schmutz J."/>
        </authorList>
    </citation>
    <scope>NUCLEOTIDE SEQUENCE</scope>
    <source>
        <tissue evidence="18">Leaf</tissue>
    </source>
</reference>
<feature type="transmembrane region" description="Helical" evidence="16">
    <location>
        <begin position="45"/>
        <end position="67"/>
    </location>
</feature>
<evidence type="ECO:0000256" key="10">
    <source>
        <dbReference type="ARBA" id="ARBA00022833"/>
    </source>
</evidence>
<feature type="region of interest" description="Disordered" evidence="15">
    <location>
        <begin position="174"/>
        <end position="198"/>
    </location>
</feature>
<evidence type="ECO:0000256" key="5">
    <source>
        <dbReference type="ARBA" id="ARBA00022679"/>
    </source>
</evidence>
<proteinExistence type="inferred from homology"/>
<evidence type="ECO:0000256" key="3">
    <source>
        <dbReference type="ARBA" id="ARBA00004906"/>
    </source>
</evidence>
<evidence type="ECO:0000256" key="1">
    <source>
        <dbReference type="ARBA" id="ARBA00000900"/>
    </source>
</evidence>
<dbReference type="SMART" id="SM00184">
    <property type="entry name" value="RING"/>
    <property type="match status" value="1"/>
</dbReference>
<evidence type="ECO:0000256" key="13">
    <source>
        <dbReference type="ARBA" id="ARBA00024209"/>
    </source>
</evidence>
<protein>
    <recommendedName>
        <fullName evidence="4">RING-type E3 ubiquitin transferase</fullName>
        <ecNumber evidence="4">2.3.2.27</ecNumber>
    </recommendedName>
</protein>
<keyword evidence="5" id="KW-0808">Transferase</keyword>
<evidence type="ECO:0000256" key="4">
    <source>
        <dbReference type="ARBA" id="ARBA00012483"/>
    </source>
</evidence>
<keyword evidence="8 14" id="KW-0863">Zinc-finger</keyword>
<comment type="subcellular location">
    <subcellularLocation>
        <location evidence="2">Membrane</location>
        <topology evidence="2">Single-pass membrane protein</topology>
    </subcellularLocation>
</comment>
<feature type="region of interest" description="Disordered" evidence="15">
    <location>
        <begin position="275"/>
        <end position="299"/>
    </location>
</feature>
<dbReference type="GO" id="GO:0008270">
    <property type="term" value="F:zinc ion binding"/>
    <property type="evidence" value="ECO:0007669"/>
    <property type="project" value="UniProtKB-KW"/>
</dbReference>
<keyword evidence="19" id="KW-1185">Reference proteome</keyword>
<comment type="pathway">
    <text evidence="3">Protein modification; protein ubiquitination.</text>
</comment>
<keyword evidence="9" id="KW-0833">Ubl conjugation pathway</keyword>
<keyword evidence="11 16" id="KW-1133">Transmembrane helix</keyword>
<name>A0A8T1RIU7_CARIL</name>
<dbReference type="EC" id="2.3.2.27" evidence="4"/>
<dbReference type="PANTHER" id="PTHR14155:SF263">
    <property type="entry name" value="E3 UBIQUITIN-PROTEIN LIGASE ATL6"/>
    <property type="match status" value="1"/>
</dbReference>
<dbReference type="FunFam" id="3.30.40.10:FF:000187">
    <property type="entry name" value="E3 ubiquitin-protein ligase ATL6"/>
    <property type="match status" value="1"/>
</dbReference>
<organism evidence="18 19">
    <name type="scientific">Carya illinoinensis</name>
    <name type="common">Pecan</name>
    <dbReference type="NCBI Taxonomy" id="32201"/>
    <lineage>
        <taxon>Eukaryota</taxon>
        <taxon>Viridiplantae</taxon>
        <taxon>Streptophyta</taxon>
        <taxon>Embryophyta</taxon>
        <taxon>Tracheophyta</taxon>
        <taxon>Spermatophyta</taxon>
        <taxon>Magnoliopsida</taxon>
        <taxon>eudicotyledons</taxon>
        <taxon>Gunneridae</taxon>
        <taxon>Pentapetalae</taxon>
        <taxon>rosids</taxon>
        <taxon>fabids</taxon>
        <taxon>Fagales</taxon>
        <taxon>Juglandaceae</taxon>
        <taxon>Carya</taxon>
    </lineage>
</organism>
<evidence type="ECO:0000256" key="12">
    <source>
        <dbReference type="ARBA" id="ARBA00023136"/>
    </source>
</evidence>
<evidence type="ECO:0000256" key="8">
    <source>
        <dbReference type="ARBA" id="ARBA00022771"/>
    </source>
</evidence>
<dbReference type="InterPro" id="IPR053238">
    <property type="entry name" value="RING-H2_zinc_finger"/>
</dbReference>
<comment type="similarity">
    <text evidence="13">Belongs to the RING-type zinc finger family. ATL subfamily.</text>
</comment>
<evidence type="ECO:0000313" key="18">
    <source>
        <dbReference type="EMBL" id="KAG6666674.1"/>
    </source>
</evidence>
<dbReference type="Proteomes" id="UP000811609">
    <property type="component" value="Chromosome 1"/>
</dbReference>
<dbReference type="AlphaFoldDB" id="A0A8T1RIU7"/>
<evidence type="ECO:0000256" key="16">
    <source>
        <dbReference type="SAM" id="Phobius"/>
    </source>
</evidence>
<dbReference type="Pfam" id="PF13639">
    <property type="entry name" value="zf-RING_2"/>
    <property type="match status" value="1"/>
</dbReference>
<comment type="caution">
    <text evidence="18">The sequence shown here is derived from an EMBL/GenBank/DDBJ whole genome shotgun (WGS) entry which is preliminary data.</text>
</comment>
<evidence type="ECO:0000313" key="19">
    <source>
        <dbReference type="Proteomes" id="UP000811609"/>
    </source>
</evidence>
<sequence>MEGGYGILWAYLLLIAPAYLQYAYAQATAESTDSPFRFDLDLTPSTLIITVVLVCGFALLAFFSIYIKQCARSRAAAASGTVRPDMSPTTDRPKRRGLDPAVVETFPILAYSAVKGLKIGGGALECAVCLNEFEDHETLRLLPKCNHVFHPSCIDAWLTSWATCPVCRARLTTEASKADPSQATESTPENSTSQVGEGQNHVVVNVEELESGDLQQAREIANVPVRPGIPEKFQESNSTGESVVQPGENTERYTLRLPEEVRKQVLECEQPEIPKSHGVVLTRVESSRKGYRTGGVREE</sequence>
<dbReference type="GO" id="GO:0061630">
    <property type="term" value="F:ubiquitin protein ligase activity"/>
    <property type="evidence" value="ECO:0007669"/>
    <property type="project" value="UniProtKB-EC"/>
</dbReference>
<gene>
    <name evidence="18" type="ORF">CIPAW_01G048600</name>
</gene>
<keyword evidence="7" id="KW-0479">Metal-binding</keyword>
<dbReference type="PANTHER" id="PTHR14155">
    <property type="entry name" value="RING FINGER DOMAIN-CONTAINING"/>
    <property type="match status" value="1"/>
</dbReference>
<dbReference type="GO" id="GO:0016020">
    <property type="term" value="C:membrane"/>
    <property type="evidence" value="ECO:0007669"/>
    <property type="project" value="UniProtKB-SubCell"/>
</dbReference>
<evidence type="ECO:0000256" key="9">
    <source>
        <dbReference type="ARBA" id="ARBA00022786"/>
    </source>
</evidence>
<dbReference type="EMBL" id="CM031809">
    <property type="protein sequence ID" value="KAG6666674.1"/>
    <property type="molecule type" value="Genomic_DNA"/>
</dbReference>
<feature type="compositionally biased region" description="Polar residues" evidence="15">
    <location>
        <begin position="174"/>
        <end position="197"/>
    </location>
</feature>
<keyword evidence="12 16" id="KW-0472">Membrane</keyword>
<dbReference type="CDD" id="cd16461">
    <property type="entry name" value="RING-H2_EL5-like"/>
    <property type="match status" value="1"/>
</dbReference>
<evidence type="ECO:0000256" key="11">
    <source>
        <dbReference type="ARBA" id="ARBA00022989"/>
    </source>
</evidence>
<feature type="region of interest" description="Disordered" evidence="15">
    <location>
        <begin position="228"/>
        <end position="247"/>
    </location>
</feature>
<evidence type="ECO:0000259" key="17">
    <source>
        <dbReference type="PROSITE" id="PS50089"/>
    </source>
</evidence>
<evidence type="ECO:0000256" key="15">
    <source>
        <dbReference type="SAM" id="MobiDB-lite"/>
    </source>
</evidence>
<evidence type="ECO:0000256" key="7">
    <source>
        <dbReference type="ARBA" id="ARBA00022723"/>
    </source>
</evidence>
<evidence type="ECO:0000256" key="14">
    <source>
        <dbReference type="PROSITE-ProRule" id="PRU00175"/>
    </source>
</evidence>
<feature type="transmembrane region" description="Helical" evidence="16">
    <location>
        <begin position="7"/>
        <end position="25"/>
    </location>
</feature>
<evidence type="ECO:0000256" key="2">
    <source>
        <dbReference type="ARBA" id="ARBA00004167"/>
    </source>
</evidence>
<keyword evidence="6 16" id="KW-0812">Transmembrane</keyword>
<keyword evidence="10" id="KW-0862">Zinc</keyword>
<feature type="domain" description="RING-type" evidence="17">
    <location>
        <begin position="126"/>
        <end position="168"/>
    </location>
</feature>